<comment type="caution">
    <text evidence="2">The sequence shown here is derived from an EMBL/GenBank/DDBJ whole genome shotgun (WGS) entry which is preliminary data.</text>
</comment>
<reference evidence="2" key="1">
    <citation type="journal article" date="2020" name="Phytopathology">
        <title>Genome sequence of the chestnut blight fungus Cryphonectria parasitica EP155: A fundamental resource for an archetypical invasive plant pathogen.</title>
        <authorList>
            <person name="Crouch J.A."/>
            <person name="Dawe A."/>
            <person name="Aerts A."/>
            <person name="Barry K."/>
            <person name="Churchill A.C.L."/>
            <person name="Grimwood J."/>
            <person name="Hillman B."/>
            <person name="Milgroom M.G."/>
            <person name="Pangilinan J."/>
            <person name="Smith M."/>
            <person name="Salamov A."/>
            <person name="Schmutz J."/>
            <person name="Yadav J."/>
            <person name="Grigoriev I.V."/>
            <person name="Nuss D."/>
        </authorList>
    </citation>
    <scope>NUCLEOTIDE SEQUENCE</scope>
    <source>
        <strain evidence="2">EP155</strain>
    </source>
</reference>
<evidence type="ECO:0000256" key="1">
    <source>
        <dbReference type="SAM" id="MobiDB-lite"/>
    </source>
</evidence>
<sequence>MPDNPPALDKRPAGSPATPQPAKRMVPLLPSSLARTGEIETSTAGGTNDRRIISFPTVPAIPLGYEFKEGRKANKGSLAEALDKTLLQEEATKRARRQVLKAVAIALDGALDDFGEGTLEGMGKLHQGGYPPRPTAVSPGHSPACPQRTEEGRRTRTPGSEGSDWQRTS</sequence>
<protein>
    <submittedName>
        <fullName evidence="2">Uncharacterized protein</fullName>
    </submittedName>
</protein>
<feature type="region of interest" description="Disordered" evidence="1">
    <location>
        <begin position="1"/>
        <end position="26"/>
    </location>
</feature>
<dbReference type="RefSeq" id="XP_040779205.1">
    <property type="nucleotide sequence ID" value="XM_040923014.1"/>
</dbReference>
<keyword evidence="3" id="KW-1185">Reference proteome</keyword>
<dbReference type="GeneID" id="63840143"/>
<name>A0A9P5CR70_CRYP1</name>
<dbReference type="AlphaFoldDB" id="A0A9P5CR70"/>
<proteinExistence type="predicted"/>
<evidence type="ECO:0000313" key="2">
    <source>
        <dbReference type="EMBL" id="KAF3768244.1"/>
    </source>
</evidence>
<feature type="region of interest" description="Disordered" evidence="1">
    <location>
        <begin position="122"/>
        <end position="169"/>
    </location>
</feature>
<accession>A0A9P5CR70</accession>
<dbReference type="Proteomes" id="UP000803844">
    <property type="component" value="Unassembled WGS sequence"/>
</dbReference>
<evidence type="ECO:0000313" key="3">
    <source>
        <dbReference type="Proteomes" id="UP000803844"/>
    </source>
</evidence>
<dbReference type="EMBL" id="MU032345">
    <property type="protein sequence ID" value="KAF3768244.1"/>
    <property type="molecule type" value="Genomic_DNA"/>
</dbReference>
<organism evidence="2 3">
    <name type="scientific">Cryphonectria parasitica (strain ATCC 38755 / EP155)</name>
    <dbReference type="NCBI Taxonomy" id="660469"/>
    <lineage>
        <taxon>Eukaryota</taxon>
        <taxon>Fungi</taxon>
        <taxon>Dikarya</taxon>
        <taxon>Ascomycota</taxon>
        <taxon>Pezizomycotina</taxon>
        <taxon>Sordariomycetes</taxon>
        <taxon>Sordariomycetidae</taxon>
        <taxon>Diaporthales</taxon>
        <taxon>Cryphonectriaceae</taxon>
        <taxon>Cryphonectria-Endothia species complex</taxon>
        <taxon>Cryphonectria</taxon>
    </lineage>
</organism>
<gene>
    <name evidence="2" type="ORF">M406DRAFT_354870</name>
</gene>